<keyword evidence="6" id="KW-0812">Transmembrane</keyword>
<comment type="subcellular location">
    <subcellularLocation>
        <location evidence="1">Nucleus</location>
    </subcellularLocation>
</comment>
<keyword evidence="6" id="KW-0472">Membrane</keyword>
<dbReference type="InterPro" id="IPR036093">
    <property type="entry name" value="NAC_dom_sf"/>
</dbReference>
<evidence type="ECO:0000313" key="9">
    <source>
        <dbReference type="RefSeq" id="XP_022144269.1"/>
    </source>
</evidence>
<dbReference type="GeneID" id="111013992"/>
<accession>A0A6J1CRU7</accession>
<dbReference type="Pfam" id="PF02365">
    <property type="entry name" value="NAM"/>
    <property type="match status" value="1"/>
</dbReference>
<keyword evidence="5" id="KW-0539">Nucleus</keyword>
<reference evidence="9" key="1">
    <citation type="submission" date="2025-08" db="UniProtKB">
        <authorList>
            <consortium name="RefSeq"/>
        </authorList>
    </citation>
    <scope>IDENTIFICATION</scope>
    <source>
        <strain evidence="9">OHB3-1</strain>
    </source>
</reference>
<name>A0A6J1CRU7_MOMCH</name>
<dbReference type="SUPFAM" id="SSF101941">
    <property type="entry name" value="NAC domain"/>
    <property type="match status" value="1"/>
</dbReference>
<evidence type="ECO:0000256" key="2">
    <source>
        <dbReference type="ARBA" id="ARBA00023015"/>
    </source>
</evidence>
<keyword evidence="2" id="KW-0805">Transcription regulation</keyword>
<protein>
    <submittedName>
        <fullName evidence="9">NAC domain-containing protein 62-like</fullName>
    </submittedName>
</protein>
<dbReference type="Gene3D" id="2.170.150.80">
    <property type="entry name" value="NAC domain"/>
    <property type="match status" value="1"/>
</dbReference>
<feature type="domain" description="NAC" evidence="7">
    <location>
        <begin position="10"/>
        <end position="158"/>
    </location>
</feature>
<keyword evidence="6" id="KW-1133">Transmembrane helix</keyword>
<evidence type="ECO:0000256" key="5">
    <source>
        <dbReference type="ARBA" id="ARBA00023242"/>
    </source>
</evidence>
<gene>
    <name evidence="9" type="primary">LOC111013992</name>
</gene>
<dbReference type="KEGG" id="mcha:111013992"/>
<dbReference type="AlphaFoldDB" id="A0A6J1CRU7"/>
<evidence type="ECO:0000256" key="1">
    <source>
        <dbReference type="ARBA" id="ARBA00004123"/>
    </source>
</evidence>
<dbReference type="RefSeq" id="XP_022144269.1">
    <property type="nucleotide sequence ID" value="XM_022288577.1"/>
</dbReference>
<dbReference type="GO" id="GO:0005634">
    <property type="term" value="C:nucleus"/>
    <property type="evidence" value="ECO:0007669"/>
    <property type="project" value="UniProtKB-SubCell"/>
</dbReference>
<dbReference type="GO" id="GO:0003677">
    <property type="term" value="F:DNA binding"/>
    <property type="evidence" value="ECO:0007669"/>
    <property type="project" value="UniProtKB-KW"/>
</dbReference>
<evidence type="ECO:0000313" key="8">
    <source>
        <dbReference type="Proteomes" id="UP000504603"/>
    </source>
</evidence>
<dbReference type="PROSITE" id="PS51005">
    <property type="entry name" value="NAC"/>
    <property type="match status" value="1"/>
</dbReference>
<dbReference type="PANTHER" id="PTHR31989">
    <property type="entry name" value="NAC DOMAIN-CONTAINING PROTEIN 82-RELATED"/>
    <property type="match status" value="1"/>
</dbReference>
<evidence type="ECO:0000256" key="3">
    <source>
        <dbReference type="ARBA" id="ARBA00023125"/>
    </source>
</evidence>
<dbReference type="Proteomes" id="UP000504603">
    <property type="component" value="Unplaced"/>
</dbReference>
<keyword evidence="3" id="KW-0238">DNA-binding</keyword>
<evidence type="ECO:0000256" key="6">
    <source>
        <dbReference type="SAM" id="Phobius"/>
    </source>
</evidence>
<feature type="transmembrane region" description="Helical" evidence="6">
    <location>
        <begin position="521"/>
        <end position="544"/>
    </location>
</feature>
<organism evidence="8 9">
    <name type="scientific">Momordica charantia</name>
    <name type="common">Bitter gourd</name>
    <name type="synonym">Balsam pear</name>
    <dbReference type="NCBI Taxonomy" id="3673"/>
    <lineage>
        <taxon>Eukaryota</taxon>
        <taxon>Viridiplantae</taxon>
        <taxon>Streptophyta</taxon>
        <taxon>Embryophyta</taxon>
        <taxon>Tracheophyta</taxon>
        <taxon>Spermatophyta</taxon>
        <taxon>Magnoliopsida</taxon>
        <taxon>eudicotyledons</taxon>
        <taxon>Gunneridae</taxon>
        <taxon>Pentapetalae</taxon>
        <taxon>rosids</taxon>
        <taxon>fabids</taxon>
        <taxon>Cucurbitales</taxon>
        <taxon>Cucurbitaceae</taxon>
        <taxon>Momordiceae</taxon>
        <taxon>Momordica</taxon>
    </lineage>
</organism>
<evidence type="ECO:0000259" key="7">
    <source>
        <dbReference type="PROSITE" id="PS51005"/>
    </source>
</evidence>
<evidence type="ECO:0000256" key="4">
    <source>
        <dbReference type="ARBA" id="ARBA00023163"/>
    </source>
</evidence>
<dbReference type="GO" id="GO:0006355">
    <property type="term" value="P:regulation of DNA-templated transcription"/>
    <property type="evidence" value="ECO:0007669"/>
    <property type="project" value="InterPro"/>
</dbReference>
<dbReference type="OrthoDB" id="1797107at2759"/>
<keyword evidence="8" id="KW-1185">Reference proteome</keyword>
<proteinExistence type="predicted"/>
<sequence length="547" mass="62164">MAFPPNVCQWPIGFGFRPTEEELITHYLKNKMLGHDSLVPWIREIDLYNYDPWELPKESVFESDNYEWFFFRSQPTNGRGPKTKRTTRTGYWKSTGEDRKIKARGTNKVIANRKILVFHRGRSPKGVKTNWIIHEYHLHPDTNIAYQRQFVICRLKENAEEKDVSTCDQNSSVASHLKDEVTAIREMYTNNPTNEKSVLGPPALTDIQPANAYNGEVNRQSVRATASESEVGLTEWLNSLPDECFDDATSKMCRSPGHCEPDPTLMDFQPANGNDGEVNNQLLQPGASESQVNLTEIFDKVLLEDEKCDEVTSKICIDTYNDEELDNMVLELQCGGFSSDIVNDAAYGWQNNHSSPSWFHECTSSTIKQFRRSPLTVKRFRYKEEKDIYCLDELQGNSRVLSGEGEARMCGISWDNYHSDHGSRICQPKSSNTVSCGVRLKREIKSEGISQDKAKEVEKHIEVVTSPQLSMTDSNNGLKSEAGHKATKCGVSCCVYTKQARNVFSYILTTKCIQHNSSLPLVYFAKAFLGVVMFVMFAQEILLFGQW</sequence>
<dbReference type="InterPro" id="IPR003441">
    <property type="entry name" value="NAC-dom"/>
</dbReference>
<keyword evidence="4" id="KW-0804">Transcription</keyword>